<comment type="caution">
    <text evidence="7">The sequence shown here is derived from an EMBL/GenBank/DDBJ whole genome shotgun (WGS) entry which is preliminary data.</text>
</comment>
<evidence type="ECO:0000256" key="4">
    <source>
        <dbReference type="ARBA" id="ARBA00022989"/>
    </source>
</evidence>
<proteinExistence type="inferred from homology"/>
<keyword evidence="8" id="KW-1185">Reference proteome</keyword>
<dbReference type="InterPro" id="IPR002549">
    <property type="entry name" value="AI-2E-like"/>
</dbReference>
<feature type="transmembrane region" description="Helical" evidence="6">
    <location>
        <begin position="34"/>
        <end position="51"/>
    </location>
</feature>
<evidence type="ECO:0000256" key="5">
    <source>
        <dbReference type="ARBA" id="ARBA00023136"/>
    </source>
</evidence>
<dbReference type="GO" id="GO:0055085">
    <property type="term" value="P:transmembrane transport"/>
    <property type="evidence" value="ECO:0007669"/>
    <property type="project" value="TreeGrafter"/>
</dbReference>
<accession>A0A0D0QFA6</accession>
<comment type="similarity">
    <text evidence="2">Belongs to the autoinducer-2 exporter (AI-2E) (TC 2.A.86) family.</text>
</comment>
<dbReference type="OrthoDB" id="5761230at2"/>
<dbReference type="RefSeq" id="WP_018304882.1">
    <property type="nucleotide sequence ID" value="NZ_KB902316.1"/>
</dbReference>
<feature type="transmembrane region" description="Helical" evidence="6">
    <location>
        <begin position="217"/>
        <end position="245"/>
    </location>
</feature>
<dbReference type="GO" id="GO:0016020">
    <property type="term" value="C:membrane"/>
    <property type="evidence" value="ECO:0007669"/>
    <property type="project" value="UniProtKB-SubCell"/>
</dbReference>
<feature type="transmembrane region" description="Helical" evidence="6">
    <location>
        <begin position="286"/>
        <end position="312"/>
    </location>
</feature>
<evidence type="ECO:0000313" key="8">
    <source>
        <dbReference type="Proteomes" id="UP000035100"/>
    </source>
</evidence>
<dbReference type="PANTHER" id="PTHR21716:SF62">
    <property type="entry name" value="TRANSPORT PROTEIN YDBI-RELATED"/>
    <property type="match status" value="1"/>
</dbReference>
<gene>
    <name evidence="7" type="ORF">Wenmar_02032</name>
</gene>
<feature type="transmembrane region" description="Helical" evidence="6">
    <location>
        <begin position="7"/>
        <end position="28"/>
    </location>
</feature>
<evidence type="ECO:0000256" key="1">
    <source>
        <dbReference type="ARBA" id="ARBA00004141"/>
    </source>
</evidence>
<dbReference type="STRING" id="1123501.Wenmar_02032"/>
<evidence type="ECO:0000313" key="7">
    <source>
        <dbReference type="EMBL" id="KIQ69668.1"/>
    </source>
</evidence>
<evidence type="ECO:0000256" key="6">
    <source>
        <dbReference type="SAM" id="Phobius"/>
    </source>
</evidence>
<evidence type="ECO:0000256" key="2">
    <source>
        <dbReference type="ARBA" id="ARBA00009773"/>
    </source>
</evidence>
<reference evidence="7 8" key="1">
    <citation type="submission" date="2013-01" db="EMBL/GenBank/DDBJ databases">
        <authorList>
            <person name="Fiebig A."/>
            <person name="Goeker M."/>
            <person name="Klenk H.-P.P."/>
        </authorList>
    </citation>
    <scope>NUCLEOTIDE SEQUENCE [LARGE SCALE GENOMIC DNA]</scope>
    <source>
        <strain evidence="7 8">DSM 24838</strain>
    </source>
</reference>
<organism evidence="7 8">
    <name type="scientific">Wenxinia marina DSM 24838</name>
    <dbReference type="NCBI Taxonomy" id="1123501"/>
    <lineage>
        <taxon>Bacteria</taxon>
        <taxon>Pseudomonadati</taxon>
        <taxon>Pseudomonadota</taxon>
        <taxon>Alphaproteobacteria</taxon>
        <taxon>Rhodobacterales</taxon>
        <taxon>Roseobacteraceae</taxon>
        <taxon>Wenxinia</taxon>
    </lineage>
</organism>
<sequence>MSEDRSLGAFTVRVAIAAAALAAVGLLWVLRHPIALIFLAVVIAVALDGLSRPFRKVGLSRGWSVSVALVLIVALLVTGGWLAMPTLREQASDLMEMLPMSLDTLARRMDDRLASALGQVAEMAGRLLSWSMTLFGGLTTALLVTMTGAFLAISPGRYRDGLVRLFPTDAQPRLRDTFDAIGRRLGLWLRAKLMTMAIVGVGTGLGVWWIGLPAPLILGTIAALFEFVPVIGPIAAALPALVMALSQGTGPFLWTLALYVGVQQVESNMILPALEGRVAEIPPALLIVAFALTGSVLGLVGVVITAPLTIALMTMVQRLWLHEDAG</sequence>
<keyword evidence="4 6" id="KW-1133">Transmembrane helix</keyword>
<keyword evidence="5 6" id="KW-0472">Membrane</keyword>
<feature type="transmembrane region" description="Helical" evidence="6">
    <location>
        <begin position="193"/>
        <end position="211"/>
    </location>
</feature>
<evidence type="ECO:0000256" key="3">
    <source>
        <dbReference type="ARBA" id="ARBA00022692"/>
    </source>
</evidence>
<feature type="transmembrane region" description="Helical" evidence="6">
    <location>
        <begin position="127"/>
        <end position="153"/>
    </location>
</feature>
<keyword evidence="3 6" id="KW-0812">Transmembrane</keyword>
<protein>
    <submittedName>
        <fullName evidence="7">Putative permease</fullName>
    </submittedName>
</protein>
<feature type="transmembrane region" description="Helical" evidence="6">
    <location>
        <begin position="63"/>
        <end position="84"/>
    </location>
</feature>
<name>A0A0D0QFA6_9RHOB</name>
<dbReference type="PANTHER" id="PTHR21716">
    <property type="entry name" value="TRANSMEMBRANE PROTEIN"/>
    <property type="match status" value="1"/>
</dbReference>
<dbReference type="Proteomes" id="UP000035100">
    <property type="component" value="Unassembled WGS sequence"/>
</dbReference>
<dbReference type="AlphaFoldDB" id="A0A0D0QFA6"/>
<dbReference type="Pfam" id="PF01594">
    <property type="entry name" value="AI-2E_transport"/>
    <property type="match status" value="1"/>
</dbReference>
<comment type="subcellular location">
    <subcellularLocation>
        <location evidence="1">Membrane</location>
        <topology evidence="1">Multi-pass membrane protein</topology>
    </subcellularLocation>
</comment>
<dbReference type="eggNOG" id="COG0628">
    <property type="taxonomic scope" value="Bacteria"/>
</dbReference>
<dbReference type="EMBL" id="AONG01000009">
    <property type="protein sequence ID" value="KIQ69668.1"/>
    <property type="molecule type" value="Genomic_DNA"/>
</dbReference>